<gene>
    <name evidence="2" type="ORF">UY32_C0002G0037</name>
</gene>
<name>A0A0G1UZ07_9BACT</name>
<keyword evidence="1" id="KW-0460">Magnesium</keyword>
<reference evidence="2 3" key="1">
    <citation type="journal article" date="2015" name="Nature">
        <title>rRNA introns, odd ribosomes, and small enigmatic genomes across a large radiation of phyla.</title>
        <authorList>
            <person name="Brown C.T."/>
            <person name="Hug L.A."/>
            <person name="Thomas B.C."/>
            <person name="Sharon I."/>
            <person name="Castelle C.J."/>
            <person name="Singh A."/>
            <person name="Wilkins M.J."/>
            <person name="Williams K.H."/>
            <person name="Banfield J.F."/>
        </authorList>
    </citation>
    <scope>NUCLEOTIDE SEQUENCE [LARGE SCALE GENOMIC DNA]</scope>
</reference>
<feature type="binding site" evidence="1">
    <location>
        <position position="74"/>
    </location>
    <ligand>
        <name>Mg(2+)</name>
        <dbReference type="ChEBI" id="CHEBI:18420"/>
        <label>1</label>
        <note>catalytic</note>
    </ligand>
</feature>
<dbReference type="GO" id="GO:0046872">
    <property type="term" value="F:metal ion binding"/>
    <property type="evidence" value="ECO:0007669"/>
    <property type="project" value="UniProtKB-KW"/>
</dbReference>
<comment type="cofactor">
    <cofactor evidence="1">
        <name>Mg(2+)</name>
        <dbReference type="ChEBI" id="CHEBI:18420"/>
    </cofactor>
</comment>
<organism evidence="2 3">
    <name type="scientific">Candidatus Jorgensenbacteria bacterium GW2011_GWC1_48_8</name>
    <dbReference type="NCBI Taxonomy" id="1618666"/>
    <lineage>
        <taxon>Bacteria</taxon>
        <taxon>Candidatus Joergenseniibacteriota</taxon>
    </lineage>
</organism>
<dbReference type="EMBL" id="LCPO01000002">
    <property type="protein sequence ID" value="KKU99301.1"/>
    <property type="molecule type" value="Genomic_DNA"/>
</dbReference>
<proteinExistence type="predicted"/>
<dbReference type="Proteomes" id="UP000034600">
    <property type="component" value="Unassembled WGS sequence"/>
</dbReference>
<dbReference type="SUPFAM" id="SSF56655">
    <property type="entry name" value="Carbohydrate phosphatase"/>
    <property type="match status" value="1"/>
</dbReference>
<accession>A0A0G1UZ07</accession>
<evidence type="ECO:0000313" key="3">
    <source>
        <dbReference type="Proteomes" id="UP000034600"/>
    </source>
</evidence>
<dbReference type="Pfam" id="PF00459">
    <property type="entry name" value="Inositol_P"/>
    <property type="match status" value="1"/>
</dbReference>
<evidence type="ECO:0000256" key="1">
    <source>
        <dbReference type="PIRSR" id="PIRSR600760-2"/>
    </source>
</evidence>
<feature type="binding site" evidence="1">
    <location>
        <position position="97"/>
    </location>
    <ligand>
        <name>Mg(2+)</name>
        <dbReference type="ChEBI" id="CHEBI:18420"/>
        <label>1</label>
        <note>catalytic</note>
    </ligand>
</feature>
<protein>
    <recommendedName>
        <fullName evidence="4">Inositol monophosphatase</fullName>
    </recommendedName>
</protein>
<dbReference type="AlphaFoldDB" id="A0A0G1UZ07"/>
<evidence type="ECO:0008006" key="4">
    <source>
        <dbReference type="Google" id="ProtNLM"/>
    </source>
</evidence>
<evidence type="ECO:0000313" key="2">
    <source>
        <dbReference type="EMBL" id="KKU99301.1"/>
    </source>
</evidence>
<dbReference type="InterPro" id="IPR000760">
    <property type="entry name" value="Inositol_monophosphatase-like"/>
</dbReference>
<dbReference type="Gene3D" id="3.30.540.10">
    <property type="entry name" value="Fructose-1,6-Bisphosphatase, subunit A, domain 1"/>
    <property type="match status" value="1"/>
</dbReference>
<keyword evidence="1" id="KW-0479">Metal-binding</keyword>
<comment type="caution">
    <text evidence="2">The sequence shown here is derived from an EMBL/GenBank/DDBJ whole genome shotgun (WGS) entry which is preliminary data.</text>
</comment>
<sequence>MIESYLETIKKLEPAFIEAGKIAVKMQREISPKKKKSTGIDEVDVVTEADFAVQEAVLSAISKTELIQCRLIAEEKTDLVDKFDPEGEFLLTVDPIDGTYRYAAREPIYSLIISIQKDGLPLYTFDHYPAMDWTHKFIGKEHQESGKRPTLNLSANGNKIITYPYGDPIKKIPEAMWQEIEKRGYKFINGKELSLGFGAKVTLLSDQVDGYYCENPPAEDGLVGLHYAMTHDWEINNQLESKEPQKGLHGMVYPGFYFIIRR</sequence>
<feature type="binding site" evidence="1">
    <location>
        <position position="94"/>
    </location>
    <ligand>
        <name>Mg(2+)</name>
        <dbReference type="ChEBI" id="CHEBI:18420"/>
        <label>1</label>
        <note>catalytic</note>
    </ligand>
</feature>
<feature type="binding site" evidence="1">
    <location>
        <position position="96"/>
    </location>
    <ligand>
        <name>Mg(2+)</name>
        <dbReference type="ChEBI" id="CHEBI:18420"/>
        <label>1</label>
        <note>catalytic</note>
    </ligand>
</feature>